<dbReference type="GO" id="GO:0005634">
    <property type="term" value="C:nucleus"/>
    <property type="evidence" value="ECO:0007669"/>
    <property type="project" value="InterPro"/>
</dbReference>
<proteinExistence type="predicted"/>
<accession>A0A2I1H721</accession>
<dbReference type="GO" id="GO:0000245">
    <property type="term" value="P:spliceosomal complex assembly"/>
    <property type="evidence" value="ECO:0007669"/>
    <property type="project" value="InterPro"/>
</dbReference>
<evidence type="ECO:0000313" key="2">
    <source>
        <dbReference type="EMBL" id="PKY54676.1"/>
    </source>
</evidence>
<dbReference type="GO" id="GO:0032797">
    <property type="term" value="C:SMN complex"/>
    <property type="evidence" value="ECO:0007669"/>
    <property type="project" value="TreeGrafter"/>
</dbReference>
<dbReference type="PANTHER" id="PTHR14710:SF2">
    <property type="entry name" value="GEM-ASSOCIATED PROTEIN 6"/>
    <property type="match status" value="1"/>
</dbReference>
<dbReference type="PANTHER" id="PTHR14710">
    <property type="entry name" value="GEM-ASSOCIATED PROTEIN 6"/>
    <property type="match status" value="1"/>
</dbReference>
<dbReference type="VEuPathDB" id="FungiDB:FUN_000010"/>
<dbReference type="GO" id="GO:0000387">
    <property type="term" value="P:spliceosomal snRNP assembly"/>
    <property type="evidence" value="ECO:0007669"/>
    <property type="project" value="TreeGrafter"/>
</dbReference>
<name>A0A2I1H721_9GLOM</name>
<reference evidence="2 3" key="1">
    <citation type="submission" date="2015-10" db="EMBL/GenBank/DDBJ databases">
        <title>Genome analyses suggest a sexual origin of heterokaryosis in a supposedly ancient asexual fungus.</title>
        <authorList>
            <person name="Ropars J."/>
            <person name="Sedzielewska K."/>
            <person name="Noel J."/>
            <person name="Charron P."/>
            <person name="Farinelli L."/>
            <person name="Marton T."/>
            <person name="Kruger M."/>
            <person name="Pelin A."/>
            <person name="Brachmann A."/>
            <person name="Corradi N."/>
        </authorList>
    </citation>
    <scope>NUCLEOTIDE SEQUENCE [LARGE SCALE GENOMIC DNA]</scope>
    <source>
        <strain evidence="2 3">A4</strain>
    </source>
</reference>
<dbReference type="AlphaFoldDB" id="A0A2I1H721"/>
<dbReference type="VEuPathDB" id="FungiDB:RhiirFUN_017425"/>
<dbReference type="PROSITE" id="PS52001">
    <property type="entry name" value="AD"/>
    <property type="match status" value="1"/>
</dbReference>
<dbReference type="VEuPathDB" id="FungiDB:RhiirA1_518971"/>
<dbReference type="Proteomes" id="UP000234323">
    <property type="component" value="Unassembled WGS sequence"/>
</dbReference>
<evidence type="ECO:0000313" key="3">
    <source>
        <dbReference type="Proteomes" id="UP000234323"/>
    </source>
</evidence>
<protein>
    <recommendedName>
        <fullName evidence="1">AD domain-containing protein</fullName>
    </recommendedName>
</protein>
<evidence type="ECO:0000259" key="1">
    <source>
        <dbReference type="PROSITE" id="PS52001"/>
    </source>
</evidence>
<organism evidence="2 3">
    <name type="scientific">Rhizophagus irregularis</name>
    <dbReference type="NCBI Taxonomy" id="588596"/>
    <lineage>
        <taxon>Eukaryota</taxon>
        <taxon>Fungi</taxon>
        <taxon>Fungi incertae sedis</taxon>
        <taxon>Mucoromycota</taxon>
        <taxon>Glomeromycotina</taxon>
        <taxon>Glomeromycetes</taxon>
        <taxon>Glomerales</taxon>
        <taxon>Glomeraceae</taxon>
        <taxon>Rhizophagus</taxon>
    </lineage>
</organism>
<feature type="domain" description="AD" evidence="1">
    <location>
        <begin position="89"/>
        <end position="174"/>
    </location>
</feature>
<dbReference type="InterPro" id="IPR009422">
    <property type="entry name" value="Gemin6"/>
</dbReference>
<dbReference type="EMBL" id="LLXI01001658">
    <property type="protein sequence ID" value="PKY54676.1"/>
    <property type="molecule type" value="Genomic_DNA"/>
</dbReference>
<gene>
    <name evidence="2" type="ORF">RhiirA4_548336</name>
</gene>
<dbReference type="Gene3D" id="2.30.30.100">
    <property type="match status" value="1"/>
</dbReference>
<sequence>MSKFSPYNLTLGQIEESLGKLCTIKLKNNEKDLKGYLYNIDPVTLTIFLLQIENDFNKNELPSRYKILVVMNYAISEFKVNNEENGISRHILDNVVNQRIEDFKNESEKMQQRKKDLILLFESNRIQITYTNDDPVVHILDRAHISPPYVISSIECNNEIILQRVKEMMVQLPI</sequence>
<dbReference type="InterPro" id="IPR047574">
    <property type="entry name" value="AD"/>
</dbReference>
<comment type="caution">
    <text evidence="2">The sequence shown here is derived from an EMBL/GenBank/DDBJ whole genome shotgun (WGS) entry which is preliminary data.</text>
</comment>
<keyword evidence="3" id="KW-1185">Reference proteome</keyword>